<organism evidence="1 3">
    <name type="scientific">Phytophthora fragariae</name>
    <dbReference type="NCBI Taxonomy" id="53985"/>
    <lineage>
        <taxon>Eukaryota</taxon>
        <taxon>Sar</taxon>
        <taxon>Stramenopiles</taxon>
        <taxon>Oomycota</taxon>
        <taxon>Peronosporomycetes</taxon>
        <taxon>Peronosporales</taxon>
        <taxon>Peronosporaceae</taxon>
        <taxon>Phytophthora</taxon>
    </lineage>
</organism>
<evidence type="ECO:0000313" key="2">
    <source>
        <dbReference type="EMBL" id="KAE9204552.1"/>
    </source>
</evidence>
<evidence type="ECO:0000313" key="4">
    <source>
        <dbReference type="Proteomes" id="UP000476176"/>
    </source>
</evidence>
<dbReference type="EMBL" id="QXGC01001365">
    <property type="protein sequence ID" value="KAE9204552.1"/>
    <property type="molecule type" value="Genomic_DNA"/>
</dbReference>
<accession>A0A6A3JFS4</accession>
<comment type="caution">
    <text evidence="1">The sequence shown here is derived from an EMBL/GenBank/DDBJ whole genome shotgun (WGS) entry which is preliminary data.</text>
</comment>
<name>A0A6A3JFS4_9STRA</name>
<sequence>MLTAYPSAIVVFTRVAITHAIYAEPEPRCSLLFIFGLADYPLVQDASRQLNAGMLVETDACLGVRDTLLYRLWCCKIHVEVDGGVYHDLLWLLRIDTARSMACLLSAATY</sequence>
<protein>
    <submittedName>
        <fullName evidence="1">Uncharacterized protein</fullName>
    </submittedName>
</protein>
<dbReference type="AlphaFoldDB" id="A0A6A3JFS4"/>
<gene>
    <name evidence="2" type="ORF">PF004_g17811</name>
    <name evidence="1" type="ORF">PF011_g16903</name>
</gene>
<dbReference type="Proteomes" id="UP000460718">
    <property type="component" value="Unassembled WGS sequence"/>
</dbReference>
<evidence type="ECO:0000313" key="3">
    <source>
        <dbReference type="Proteomes" id="UP000460718"/>
    </source>
</evidence>
<dbReference type="EMBL" id="QXFW01001242">
    <property type="protein sequence ID" value="KAE8994019.1"/>
    <property type="molecule type" value="Genomic_DNA"/>
</dbReference>
<dbReference type="Proteomes" id="UP000476176">
    <property type="component" value="Unassembled WGS sequence"/>
</dbReference>
<reference evidence="3 4" key="1">
    <citation type="submission" date="2018-09" db="EMBL/GenBank/DDBJ databases">
        <title>Genomic investigation of the strawberry pathogen Phytophthora fragariae indicates pathogenicity is determined by transcriptional variation in three key races.</title>
        <authorList>
            <person name="Adams T.M."/>
            <person name="Armitage A.D."/>
            <person name="Sobczyk M.K."/>
            <person name="Bates H.J."/>
            <person name="Dunwell J.M."/>
            <person name="Nellist C.F."/>
            <person name="Harrison R.J."/>
        </authorList>
    </citation>
    <scope>NUCLEOTIDE SEQUENCE [LARGE SCALE GENOMIC DNA]</scope>
    <source>
        <strain evidence="2 4">BC-23</strain>
        <strain evidence="1 3">SCRP245</strain>
    </source>
</reference>
<evidence type="ECO:0000313" key="1">
    <source>
        <dbReference type="EMBL" id="KAE8994019.1"/>
    </source>
</evidence>
<proteinExistence type="predicted"/>